<reference evidence="8" key="1">
    <citation type="submission" date="2013-03" db="EMBL/GenBank/DDBJ databases">
        <authorList>
            <person name="Jeffery W."/>
            <person name="Warren W."/>
            <person name="Wilson R.K."/>
        </authorList>
    </citation>
    <scope>NUCLEOTIDE SEQUENCE</scope>
    <source>
        <strain evidence="8">female</strain>
    </source>
</reference>
<evidence type="ECO:0000256" key="5">
    <source>
        <dbReference type="SAM" id="Phobius"/>
    </source>
</evidence>
<evidence type="ECO:0000256" key="4">
    <source>
        <dbReference type="ARBA" id="ARBA00023134"/>
    </source>
</evidence>
<dbReference type="Proteomes" id="UP000018467">
    <property type="component" value="Unassembled WGS sequence"/>
</dbReference>
<keyword evidence="8" id="KW-1185">Reference proteome</keyword>
<feature type="domain" description="IRG-type G" evidence="6">
    <location>
        <begin position="37"/>
        <end position="209"/>
    </location>
</feature>
<dbReference type="eggNOG" id="ENOG502S70P">
    <property type="taxonomic scope" value="Eukaryota"/>
</dbReference>
<dbReference type="InterPro" id="IPR051515">
    <property type="entry name" value="IRG"/>
</dbReference>
<evidence type="ECO:0000256" key="3">
    <source>
        <dbReference type="ARBA" id="ARBA00022801"/>
    </source>
</evidence>
<comment type="similarity">
    <text evidence="1">Belongs to the TRAFAC class dynamin-like GTPase superfamily. IRG family.</text>
</comment>
<reference evidence="7" key="3">
    <citation type="submission" date="2025-08" db="UniProtKB">
        <authorList>
            <consortium name="Ensembl"/>
        </authorList>
    </citation>
    <scope>IDENTIFICATION</scope>
</reference>
<protein>
    <submittedName>
        <fullName evidence="7">Interferon-inducible GTPase 5-like</fullName>
    </submittedName>
</protein>
<sequence>MSSQSSDIKRAIRMSGEFTLKRAKKKAQEQIDHLFNVSLHVAVTGETGTGKSTFINAYRGLRHGDEGAAETGVTETTTEPTPYEHPTVPNVVLWDLPGVGSIKFTAKTYVKKMQFEKYDFFLIISDRFKENDFMLAKAIQKRKKKFYFIRSKVDSAVQHEGDEGTILSKIRKDCQENLKELGNPPVFLISSKDLSAFEFEELVSTLNSELPEHKKYALLQSVPITSVAMLEKKISMFKKAIWAAAIASGGIAAVPVPGLSFACDTVIVMSFFTRCYYAFGLDDRSIEKLSERVNKPELKSLKKAPHLKELAESSVLRMGASAAGEFLCSMVPVVGNAAAATMSFSMTRDLLENGLTVLADEARMVLKEA</sequence>
<dbReference type="Gene3D" id="3.40.50.300">
    <property type="entry name" value="P-loop containing nucleotide triphosphate hydrolases"/>
    <property type="match status" value="1"/>
</dbReference>
<evidence type="ECO:0000313" key="8">
    <source>
        <dbReference type="Proteomes" id="UP000018467"/>
    </source>
</evidence>
<dbReference type="InterPro" id="IPR007743">
    <property type="entry name" value="Immunity-related_GTPase-like"/>
</dbReference>
<evidence type="ECO:0000256" key="2">
    <source>
        <dbReference type="ARBA" id="ARBA00022741"/>
    </source>
</evidence>
<dbReference type="GO" id="GO:0016787">
    <property type="term" value="F:hydrolase activity"/>
    <property type="evidence" value="ECO:0007669"/>
    <property type="project" value="UniProtKB-KW"/>
</dbReference>
<dbReference type="Bgee" id="ENSAMXG00000018938">
    <property type="expression patterns" value="Expressed in pharyngeal gill"/>
</dbReference>
<proteinExistence type="inferred from homology"/>
<keyword evidence="5" id="KW-0472">Membrane</keyword>
<dbReference type="PROSITE" id="PS51716">
    <property type="entry name" value="G_IRG"/>
    <property type="match status" value="1"/>
</dbReference>
<accession>W5LI39</accession>
<dbReference type="InterPro" id="IPR030385">
    <property type="entry name" value="G_IRG_dom"/>
</dbReference>
<keyword evidence="4" id="KW-0342">GTP-binding</keyword>
<dbReference type="AlphaFoldDB" id="W5LI39"/>
<reference evidence="7" key="4">
    <citation type="submission" date="2025-09" db="UniProtKB">
        <authorList>
            <consortium name="Ensembl"/>
        </authorList>
    </citation>
    <scope>IDENTIFICATION</scope>
</reference>
<evidence type="ECO:0000313" key="7">
    <source>
        <dbReference type="Ensembl" id="ENSAMXP00000019501.2"/>
    </source>
</evidence>
<dbReference type="GO" id="GO:0005525">
    <property type="term" value="F:GTP binding"/>
    <property type="evidence" value="ECO:0007669"/>
    <property type="project" value="UniProtKB-KW"/>
</dbReference>
<dbReference type="GeneTree" id="ENSGT00950000183007"/>
<evidence type="ECO:0000259" key="6">
    <source>
        <dbReference type="PROSITE" id="PS51716"/>
    </source>
</evidence>
<dbReference type="SUPFAM" id="SSF52540">
    <property type="entry name" value="P-loop containing nucleoside triphosphate hydrolases"/>
    <property type="match status" value="1"/>
</dbReference>
<dbReference type="PANTHER" id="PTHR32341:SF10">
    <property type="entry name" value="INTERFERON-INDUCIBLE GTPASE 5"/>
    <property type="match status" value="1"/>
</dbReference>
<dbReference type="Pfam" id="PF05049">
    <property type="entry name" value="IIGP"/>
    <property type="match status" value="1"/>
</dbReference>
<dbReference type="InterPro" id="IPR027417">
    <property type="entry name" value="P-loop_NTPase"/>
</dbReference>
<keyword evidence="3" id="KW-0378">Hydrolase</keyword>
<name>W5LI39_ASTMX</name>
<reference evidence="8" key="2">
    <citation type="journal article" date="2014" name="Nat. Commun.">
        <title>The cavefish genome reveals candidate genes for eye loss.</title>
        <authorList>
            <person name="McGaugh S.E."/>
            <person name="Gross J.B."/>
            <person name="Aken B."/>
            <person name="Blin M."/>
            <person name="Borowsky R."/>
            <person name="Chalopin D."/>
            <person name="Hinaux H."/>
            <person name="Jeffery W.R."/>
            <person name="Keene A."/>
            <person name="Ma L."/>
            <person name="Minx P."/>
            <person name="Murphy D."/>
            <person name="O'Quin K.E."/>
            <person name="Retaux S."/>
            <person name="Rohner N."/>
            <person name="Searle S.M."/>
            <person name="Stahl B.A."/>
            <person name="Tabin C."/>
            <person name="Volff J.N."/>
            <person name="Yoshizawa M."/>
            <person name="Warren W.C."/>
        </authorList>
    </citation>
    <scope>NUCLEOTIDE SEQUENCE [LARGE SCALE GENOMIC DNA]</scope>
    <source>
        <strain evidence="8">female</strain>
    </source>
</reference>
<feature type="transmembrane region" description="Helical" evidence="5">
    <location>
        <begin position="240"/>
        <end position="262"/>
    </location>
</feature>
<dbReference type="FunFam" id="3.40.50.300:FF:000541">
    <property type="entry name" value="Immunity related GTPase M"/>
    <property type="match status" value="1"/>
</dbReference>
<keyword evidence="5" id="KW-1133">Transmembrane helix</keyword>
<dbReference type="GO" id="GO:0016020">
    <property type="term" value="C:membrane"/>
    <property type="evidence" value="ECO:0007669"/>
    <property type="project" value="InterPro"/>
</dbReference>
<keyword evidence="2" id="KW-0547">Nucleotide-binding</keyword>
<dbReference type="Ensembl" id="ENSAMXT00000019501.2">
    <property type="protein sequence ID" value="ENSAMXP00000019501.2"/>
    <property type="gene ID" value="ENSAMXG00000018938.2"/>
</dbReference>
<evidence type="ECO:0000256" key="1">
    <source>
        <dbReference type="ARBA" id="ARBA00005429"/>
    </source>
</evidence>
<dbReference type="HOGENOM" id="CLU_015342_0_0_1"/>
<organism evidence="7 8">
    <name type="scientific">Astyanax mexicanus</name>
    <name type="common">Blind cave fish</name>
    <name type="synonym">Astyanax fasciatus mexicanus</name>
    <dbReference type="NCBI Taxonomy" id="7994"/>
    <lineage>
        <taxon>Eukaryota</taxon>
        <taxon>Metazoa</taxon>
        <taxon>Chordata</taxon>
        <taxon>Craniata</taxon>
        <taxon>Vertebrata</taxon>
        <taxon>Euteleostomi</taxon>
        <taxon>Actinopterygii</taxon>
        <taxon>Neopterygii</taxon>
        <taxon>Teleostei</taxon>
        <taxon>Ostariophysi</taxon>
        <taxon>Characiformes</taxon>
        <taxon>Characoidei</taxon>
        <taxon>Acestrorhamphidae</taxon>
        <taxon>Acestrorhamphinae</taxon>
        <taxon>Astyanax</taxon>
    </lineage>
</organism>
<dbReference type="InParanoid" id="W5LI39"/>
<keyword evidence="5" id="KW-0812">Transmembrane</keyword>
<dbReference type="PANTHER" id="PTHR32341">
    <property type="entry name" value="INTERFERON-INDUCIBLE GTPASE"/>
    <property type="match status" value="1"/>
</dbReference>